<proteinExistence type="predicted"/>
<protein>
    <recommendedName>
        <fullName evidence="5">Transcriptional regulator</fullName>
    </recommendedName>
</protein>
<dbReference type="SUPFAM" id="SSF46785">
    <property type="entry name" value="Winged helix' DNA-binding domain"/>
    <property type="match status" value="1"/>
</dbReference>
<dbReference type="Gene3D" id="1.10.10.10">
    <property type="entry name" value="Winged helix-like DNA-binding domain superfamily/Winged helix DNA-binding domain"/>
    <property type="match status" value="1"/>
</dbReference>
<evidence type="ECO:0000259" key="1">
    <source>
        <dbReference type="Pfam" id="PF08279"/>
    </source>
</evidence>
<dbReference type="eggNOG" id="COG2378">
    <property type="taxonomic scope" value="Bacteria"/>
</dbReference>
<evidence type="ECO:0008006" key="5">
    <source>
        <dbReference type="Google" id="ProtNLM"/>
    </source>
</evidence>
<comment type="caution">
    <text evidence="3">The sequence shown here is derived from an EMBL/GenBank/DDBJ whole genome shotgun (WGS) entry which is preliminary data.</text>
</comment>
<dbReference type="InterPro" id="IPR036390">
    <property type="entry name" value="WH_DNA-bd_sf"/>
</dbReference>
<dbReference type="InterPro" id="IPR051534">
    <property type="entry name" value="CBASS_pafABC_assoc_protein"/>
</dbReference>
<keyword evidence="4" id="KW-1185">Reference proteome</keyword>
<reference evidence="3 4" key="1">
    <citation type="journal article" date="2014" name="Antonie Van Leeuwenhoek">
        <title>Hyphomonas beringensis sp. nov. and Hyphomonas chukchiensis sp. nov., isolated from surface seawater of the Bering Sea and Chukchi Sea.</title>
        <authorList>
            <person name="Li C."/>
            <person name="Lai Q."/>
            <person name="Li G."/>
            <person name="Dong C."/>
            <person name="Wang J."/>
            <person name="Liao Y."/>
            <person name="Shao Z."/>
        </authorList>
    </citation>
    <scope>NUCLEOTIDE SEQUENCE [LARGE SCALE GENOMIC DNA]</scope>
    <source>
        <strain evidence="3 4">PS728</strain>
    </source>
</reference>
<dbReference type="InterPro" id="IPR026881">
    <property type="entry name" value="WYL_dom"/>
</dbReference>
<dbReference type="AlphaFoldDB" id="A0A062VE14"/>
<feature type="domain" description="WYL" evidence="2">
    <location>
        <begin position="138"/>
        <end position="203"/>
    </location>
</feature>
<dbReference type="STRING" id="1280954.HPO_18520"/>
<evidence type="ECO:0000313" key="4">
    <source>
        <dbReference type="Proteomes" id="UP000027100"/>
    </source>
</evidence>
<dbReference type="InterPro" id="IPR036388">
    <property type="entry name" value="WH-like_DNA-bd_sf"/>
</dbReference>
<evidence type="ECO:0000259" key="2">
    <source>
        <dbReference type="Pfam" id="PF13280"/>
    </source>
</evidence>
<dbReference type="PROSITE" id="PS52050">
    <property type="entry name" value="WYL"/>
    <property type="match status" value="1"/>
</dbReference>
<dbReference type="Pfam" id="PF13280">
    <property type="entry name" value="WYL"/>
    <property type="match status" value="1"/>
</dbReference>
<dbReference type="Pfam" id="PF08279">
    <property type="entry name" value="HTH_11"/>
    <property type="match status" value="1"/>
</dbReference>
<dbReference type="PANTHER" id="PTHR34580">
    <property type="match status" value="1"/>
</dbReference>
<dbReference type="RefSeq" id="WP_084324447.1">
    <property type="nucleotide sequence ID" value="NZ_ARYM01000036.1"/>
</dbReference>
<dbReference type="Proteomes" id="UP000027100">
    <property type="component" value="Unassembled WGS sequence"/>
</dbReference>
<dbReference type="PANTHER" id="PTHR34580:SF3">
    <property type="entry name" value="PROTEIN PAFB"/>
    <property type="match status" value="1"/>
</dbReference>
<name>A0A062VE14_9PROT</name>
<gene>
    <name evidence="3" type="ORF">HPO_18520</name>
</gene>
<dbReference type="EMBL" id="ARYM01000036">
    <property type="protein sequence ID" value="KCZ96708.1"/>
    <property type="molecule type" value="Genomic_DNA"/>
</dbReference>
<evidence type="ECO:0000313" key="3">
    <source>
        <dbReference type="EMBL" id="KCZ96708.1"/>
    </source>
</evidence>
<organism evidence="3 4">
    <name type="scientific">Hyphomonas polymorpha PS728</name>
    <dbReference type="NCBI Taxonomy" id="1280954"/>
    <lineage>
        <taxon>Bacteria</taxon>
        <taxon>Pseudomonadati</taxon>
        <taxon>Pseudomonadota</taxon>
        <taxon>Alphaproteobacteria</taxon>
        <taxon>Hyphomonadales</taxon>
        <taxon>Hyphomonadaceae</taxon>
        <taxon>Hyphomonas</taxon>
    </lineage>
</organism>
<dbReference type="InterPro" id="IPR013196">
    <property type="entry name" value="HTH_11"/>
</dbReference>
<sequence length="258" mass="28864">MARTDRLFRLLHLMRTLPQPVTAARLAQETEVSERAIYRDIAALRAAGARIDGEAGYGYVLEEDPALPPQSFTRIEIEALLIGLAEAQNSGDGEIAEAAQNALAKVIATLPERQQREAAHAVHHVFRYDRRQVPARDLALIRAACWEEDALRLSYRDEAGAETERVVLPLTILYAEKVLVLLAWCQLRQDWRSFRIDRIAAAERTGESFRPRRVSMLRDYVAGMKGGGDRFRATSASRRRFRGGLRRFPDISGPGGAG</sequence>
<feature type="domain" description="Helix-turn-helix type 11" evidence="1">
    <location>
        <begin position="6"/>
        <end position="59"/>
    </location>
</feature>
<accession>A0A062VE14</accession>